<dbReference type="CDD" id="cd16449">
    <property type="entry name" value="RING-HC"/>
    <property type="match status" value="1"/>
</dbReference>
<proteinExistence type="predicted"/>
<comment type="caution">
    <text evidence="6">The sequence shown here is derived from an EMBL/GenBank/DDBJ whole genome shotgun (WGS) entry which is preliminary data.</text>
</comment>
<dbReference type="EMBL" id="CAJZBQ010000033">
    <property type="protein sequence ID" value="CAG9323076.1"/>
    <property type="molecule type" value="Genomic_DNA"/>
</dbReference>
<feature type="region of interest" description="Disordered" evidence="5">
    <location>
        <begin position="114"/>
        <end position="154"/>
    </location>
</feature>
<dbReference type="GO" id="GO:0008270">
    <property type="term" value="F:zinc ion binding"/>
    <property type="evidence" value="ECO:0007669"/>
    <property type="project" value="UniProtKB-KW"/>
</dbReference>
<evidence type="ECO:0000256" key="1">
    <source>
        <dbReference type="ARBA" id="ARBA00022723"/>
    </source>
</evidence>
<sequence length="510" mass="58415">MSSVNHLVIPDKIFVDIPRDSEKANSAAKNPPDSGFVWPTLHPHSKSLLSSDKAASNSFKYSYQASNPAIYNNEDEIAWPKLELQSSSVSVPADSPQVDPTILKPIQNHLEAETEWQSIQSHSHSSKNSQCSNLDKKENSEDKNLNNKPAETAKLGIPDKTFPFVVNSHKKKENVQYNFQSYKKEEKVSQDNYVNQYRLNPHAQNFQIQTEKSAKSWGVSNKNVQKSQDATKELDDWDTQKKISFTGNWYYVEKKYQSIVNKVPNEPKNSGRRDSNNFYSIPNQEQSTMDHSVPRQLKIEPNDPTTHSWISPKIDYTCKPEEFDLITYKTIPCKIGSACTGLCPRYHYQGEKRRSPSEYNYIPELCCKVGNCQLGDRCIKAHNIIEILYHPQVYLTFDCPYPRLSNGCYLGQYCNFTHINNPESQKNVIDQHRLALEKVHQKHAQLEEFHKKLVEKEEEIKCLENSILCKCKENLKRVIMIPCGHAFCELCANEVACAECGKIGKSYPIQ</sequence>
<evidence type="ECO:0000256" key="3">
    <source>
        <dbReference type="ARBA" id="ARBA00022833"/>
    </source>
</evidence>
<name>A0AAU9JBM9_9CILI</name>
<protein>
    <submittedName>
        <fullName evidence="6">Uncharacterized protein</fullName>
    </submittedName>
</protein>
<dbReference type="PANTHER" id="PTHR14493:SF50">
    <property type="entry name" value="RING FINGER PROTEIN UNKEMPT"/>
    <property type="match status" value="1"/>
</dbReference>
<organism evidence="6 7">
    <name type="scientific">Blepharisma stoltei</name>
    <dbReference type="NCBI Taxonomy" id="1481888"/>
    <lineage>
        <taxon>Eukaryota</taxon>
        <taxon>Sar</taxon>
        <taxon>Alveolata</taxon>
        <taxon>Ciliophora</taxon>
        <taxon>Postciliodesmatophora</taxon>
        <taxon>Heterotrichea</taxon>
        <taxon>Heterotrichida</taxon>
        <taxon>Blepharismidae</taxon>
        <taxon>Blepharisma</taxon>
    </lineage>
</organism>
<evidence type="ECO:0000256" key="2">
    <source>
        <dbReference type="ARBA" id="ARBA00022771"/>
    </source>
</evidence>
<dbReference type="PANTHER" id="PTHR14493">
    <property type="entry name" value="UNKEMPT FAMILY MEMBER"/>
    <property type="match status" value="1"/>
</dbReference>
<dbReference type="AlphaFoldDB" id="A0AAU9JBM9"/>
<keyword evidence="2" id="KW-0863">Zinc-finger</keyword>
<dbReference type="PROSITE" id="PS00518">
    <property type="entry name" value="ZF_RING_1"/>
    <property type="match status" value="1"/>
</dbReference>
<feature type="compositionally biased region" description="Polar residues" evidence="5">
    <location>
        <begin position="276"/>
        <end position="290"/>
    </location>
</feature>
<evidence type="ECO:0000256" key="5">
    <source>
        <dbReference type="SAM" id="MobiDB-lite"/>
    </source>
</evidence>
<keyword evidence="3" id="KW-0862">Zinc</keyword>
<evidence type="ECO:0000256" key="4">
    <source>
        <dbReference type="SAM" id="Coils"/>
    </source>
</evidence>
<gene>
    <name evidence="6" type="ORF">BSTOLATCC_MIC32981</name>
</gene>
<dbReference type="InterPro" id="IPR045234">
    <property type="entry name" value="Unkempt-like"/>
</dbReference>
<feature type="compositionally biased region" description="Basic and acidic residues" evidence="5">
    <location>
        <begin position="134"/>
        <end position="145"/>
    </location>
</feature>
<feature type="region of interest" description="Disordered" evidence="5">
    <location>
        <begin position="262"/>
        <end position="292"/>
    </location>
</feature>
<feature type="coiled-coil region" evidence="4">
    <location>
        <begin position="439"/>
        <end position="466"/>
    </location>
</feature>
<feature type="region of interest" description="Disordered" evidence="5">
    <location>
        <begin position="19"/>
        <end position="39"/>
    </location>
</feature>
<dbReference type="InterPro" id="IPR017907">
    <property type="entry name" value="Znf_RING_CS"/>
</dbReference>
<evidence type="ECO:0000313" key="6">
    <source>
        <dbReference type="EMBL" id="CAG9323076.1"/>
    </source>
</evidence>
<evidence type="ECO:0000313" key="7">
    <source>
        <dbReference type="Proteomes" id="UP001162131"/>
    </source>
</evidence>
<keyword evidence="4" id="KW-0175">Coiled coil</keyword>
<keyword evidence="1" id="KW-0479">Metal-binding</keyword>
<feature type="compositionally biased region" description="Low complexity" evidence="5">
    <location>
        <begin position="117"/>
        <end position="133"/>
    </location>
</feature>
<keyword evidence="7" id="KW-1185">Reference proteome</keyword>
<dbReference type="Proteomes" id="UP001162131">
    <property type="component" value="Unassembled WGS sequence"/>
</dbReference>
<accession>A0AAU9JBM9</accession>
<reference evidence="6" key="1">
    <citation type="submission" date="2021-09" db="EMBL/GenBank/DDBJ databases">
        <authorList>
            <consortium name="AG Swart"/>
            <person name="Singh M."/>
            <person name="Singh A."/>
            <person name="Seah K."/>
            <person name="Emmerich C."/>
        </authorList>
    </citation>
    <scope>NUCLEOTIDE SEQUENCE</scope>
    <source>
        <strain evidence="6">ATCC30299</strain>
    </source>
</reference>